<dbReference type="Pfam" id="PF05643">
    <property type="entry name" value="GNA1162-like"/>
    <property type="match status" value="1"/>
</dbReference>
<proteinExistence type="predicted"/>
<protein>
    <recommendedName>
        <fullName evidence="3">Lipoprotein</fullName>
    </recommendedName>
</protein>
<evidence type="ECO:0008006" key="3">
    <source>
        <dbReference type="Google" id="ProtNLM"/>
    </source>
</evidence>
<dbReference type="InterPro" id="IPR008517">
    <property type="entry name" value="GNA1162-like"/>
</dbReference>
<dbReference type="HOGENOM" id="CLU_1084570_0_0_0"/>
<sequence length="256" mass="26651">MCNPSQCRYVTTVLMIGQVLVGLSLTACLNLPSNVAPNASSPIREVAILPLLNNTNDVAGADYVRTKLAEEVARHAYAVKPLEETDVLLRDQMGITIGTQLDMATPQQFGEILGVDGVMYASLEDFSHNVYGVTNNKTVRIRAKLVECKSGAVIWSDGIGVKNTAGVGGGFSNEGGGNGDDLPPLFGTPINTRWERQEGISTGLSGGGLLAGAVVGLTEKIATKAASAPMYFETTTAVKGILRGIPAGSDSGSAPK</sequence>
<dbReference type="STRING" id="330214.NIDE2017"/>
<gene>
    <name evidence="1" type="ORF">NIDE2017</name>
</gene>
<accession>D8PES9</accession>
<reference evidence="1 2" key="1">
    <citation type="journal article" date="2010" name="Proc. Natl. Acad. Sci. U.S.A.">
        <title>A Nitrospira metagenome illuminates the physiology and evolution of globally important nitrite-oxidizing bacteria.</title>
        <authorList>
            <person name="Lucker S."/>
            <person name="Wagner M."/>
            <person name="Maixner F."/>
            <person name="Pelletier E."/>
            <person name="Koch H."/>
            <person name="Vacherie B."/>
            <person name="Rattei T."/>
            <person name="Sinninghe Damste J."/>
            <person name="Spieck E."/>
            <person name="Le Paslier D."/>
            <person name="Daims H."/>
        </authorList>
    </citation>
    <scope>NUCLEOTIDE SEQUENCE [LARGE SCALE GENOMIC DNA]</scope>
</reference>
<dbReference type="AlphaFoldDB" id="D8PES9"/>
<dbReference type="eggNOG" id="COG4380">
    <property type="taxonomic scope" value="Bacteria"/>
</dbReference>
<evidence type="ECO:0000313" key="1">
    <source>
        <dbReference type="EMBL" id="CBK41738.1"/>
    </source>
</evidence>
<evidence type="ECO:0000313" key="2">
    <source>
        <dbReference type="Proteomes" id="UP000001660"/>
    </source>
</evidence>
<keyword evidence="2" id="KW-1185">Reference proteome</keyword>
<dbReference type="EMBL" id="FP929003">
    <property type="protein sequence ID" value="CBK41738.1"/>
    <property type="molecule type" value="Genomic_DNA"/>
</dbReference>
<dbReference type="Gene3D" id="3.40.50.10610">
    <property type="entry name" value="ABC-type transport auxiliary lipoprotein component"/>
    <property type="match status" value="1"/>
</dbReference>
<dbReference type="Proteomes" id="UP000001660">
    <property type="component" value="Chromosome"/>
</dbReference>
<dbReference type="OrthoDB" id="1014694at2"/>
<organism evidence="1 2">
    <name type="scientific">Nitrospira defluvii</name>
    <dbReference type="NCBI Taxonomy" id="330214"/>
    <lineage>
        <taxon>Bacteria</taxon>
        <taxon>Pseudomonadati</taxon>
        <taxon>Nitrospirota</taxon>
        <taxon>Nitrospiria</taxon>
        <taxon>Nitrospirales</taxon>
        <taxon>Nitrospiraceae</taxon>
        <taxon>Nitrospira</taxon>
    </lineage>
</organism>
<dbReference type="KEGG" id="nde:NIDE2017"/>
<name>D8PES9_9BACT</name>